<gene>
    <name evidence="7 8" type="primary">ispD</name>
    <name evidence="8" type="ORF">SR858_17685</name>
</gene>
<evidence type="ECO:0000256" key="6">
    <source>
        <dbReference type="ARBA" id="ARBA00023229"/>
    </source>
</evidence>
<evidence type="ECO:0000313" key="8">
    <source>
        <dbReference type="EMBL" id="WQH02889.1"/>
    </source>
</evidence>
<dbReference type="InterPro" id="IPR029044">
    <property type="entry name" value="Nucleotide-diphossugar_trans"/>
</dbReference>
<dbReference type="CDD" id="cd02516">
    <property type="entry name" value="CDP-ME_synthetase"/>
    <property type="match status" value="1"/>
</dbReference>
<protein>
    <recommendedName>
        <fullName evidence="7">2-C-methyl-D-erythritol 4-phosphate cytidylyltransferase</fullName>
        <ecNumber evidence="7">2.7.7.60</ecNumber>
    </recommendedName>
    <alternativeName>
        <fullName evidence="7">4-diphosphocytidyl-2C-methyl-D-erythritol synthase</fullName>
    </alternativeName>
    <alternativeName>
        <fullName evidence="7">MEP cytidylyltransferase</fullName>
        <shortName evidence="7">MCT</shortName>
    </alternativeName>
</protein>
<keyword evidence="6 7" id="KW-0414">Isoprene biosynthesis</keyword>
<dbReference type="RefSeq" id="WP_019920316.1">
    <property type="nucleotide sequence ID" value="NZ_CP140152.1"/>
</dbReference>
<dbReference type="GeneID" id="43162214"/>
<dbReference type="InterPro" id="IPR001228">
    <property type="entry name" value="IspD"/>
</dbReference>
<evidence type="ECO:0000256" key="7">
    <source>
        <dbReference type="HAMAP-Rule" id="MF_00108"/>
    </source>
</evidence>
<dbReference type="InterPro" id="IPR018294">
    <property type="entry name" value="ISPD_synthase_CS"/>
</dbReference>
<organism evidence="8 9">
    <name type="scientific">Duganella zoogloeoides</name>
    <dbReference type="NCBI Taxonomy" id="75659"/>
    <lineage>
        <taxon>Bacteria</taxon>
        <taxon>Pseudomonadati</taxon>
        <taxon>Pseudomonadota</taxon>
        <taxon>Betaproteobacteria</taxon>
        <taxon>Burkholderiales</taxon>
        <taxon>Oxalobacteraceae</taxon>
        <taxon>Telluria group</taxon>
        <taxon>Duganella</taxon>
    </lineage>
</organism>
<dbReference type="HAMAP" id="MF_00108">
    <property type="entry name" value="IspD"/>
    <property type="match status" value="1"/>
</dbReference>
<evidence type="ECO:0000256" key="2">
    <source>
        <dbReference type="ARBA" id="ARBA00004787"/>
    </source>
</evidence>
<comment type="pathway">
    <text evidence="2 7">Isoprenoid biosynthesis; isopentenyl diphosphate biosynthesis via DXP pathway; isopentenyl diphosphate from 1-deoxy-D-xylulose 5-phosphate: step 2/6.</text>
</comment>
<accession>A0ABZ0XT95</accession>
<dbReference type="SUPFAM" id="SSF53448">
    <property type="entry name" value="Nucleotide-diphospho-sugar transferases"/>
    <property type="match status" value="1"/>
</dbReference>
<dbReference type="EMBL" id="CP140152">
    <property type="protein sequence ID" value="WQH02889.1"/>
    <property type="molecule type" value="Genomic_DNA"/>
</dbReference>
<feature type="site" description="Positions MEP for the nucleophilic attack" evidence="7">
    <location>
        <position position="219"/>
    </location>
</feature>
<evidence type="ECO:0000256" key="1">
    <source>
        <dbReference type="ARBA" id="ARBA00001282"/>
    </source>
</evidence>
<dbReference type="Pfam" id="PF01128">
    <property type="entry name" value="IspD"/>
    <property type="match status" value="1"/>
</dbReference>
<sequence length="237" mass="24607">MTDTNQSPRYFALLPAAGVGARMAANGPKQYLPVGGKPLLRHAVDAFRASSLVAHTYVVVSADDGQIDGVLPPGLDGVTVLRCGGATRMDSVLNGLRVLHGQLSDTDLVMVHDAARPGLTPALIEKLVLGVGDHPAGGLLALPVVDTVKRAGGSGSDQVATVPRTGLWLAQTPQMFSYALLLRALGSAPDANAITDDASAVEMLGLSPRLIEGHPRNLKVTLPADIRIAEMYLAAAE</sequence>
<feature type="site" description="Positions MEP for the nucleophilic attack" evidence="7">
    <location>
        <position position="164"/>
    </location>
</feature>
<keyword evidence="9" id="KW-1185">Reference proteome</keyword>
<dbReference type="InterPro" id="IPR050088">
    <property type="entry name" value="IspD/TarI_cytidylyltransf_bact"/>
</dbReference>
<comment type="similarity">
    <text evidence="3 7">Belongs to the IspD/TarI cytidylyltransferase family. IspD subfamily.</text>
</comment>
<evidence type="ECO:0000256" key="5">
    <source>
        <dbReference type="ARBA" id="ARBA00022695"/>
    </source>
</evidence>
<dbReference type="PANTHER" id="PTHR32125">
    <property type="entry name" value="2-C-METHYL-D-ERYTHRITOL 4-PHOSPHATE CYTIDYLYLTRANSFERASE, CHLOROPLASTIC"/>
    <property type="match status" value="1"/>
</dbReference>
<dbReference type="PROSITE" id="PS01295">
    <property type="entry name" value="ISPD"/>
    <property type="match status" value="1"/>
</dbReference>
<comment type="catalytic activity">
    <reaction evidence="1 7">
        <text>2-C-methyl-D-erythritol 4-phosphate + CTP + H(+) = 4-CDP-2-C-methyl-D-erythritol + diphosphate</text>
        <dbReference type="Rhea" id="RHEA:13429"/>
        <dbReference type="ChEBI" id="CHEBI:15378"/>
        <dbReference type="ChEBI" id="CHEBI:33019"/>
        <dbReference type="ChEBI" id="CHEBI:37563"/>
        <dbReference type="ChEBI" id="CHEBI:57823"/>
        <dbReference type="ChEBI" id="CHEBI:58262"/>
        <dbReference type="EC" id="2.7.7.60"/>
    </reaction>
</comment>
<dbReference type="EC" id="2.7.7.60" evidence="7"/>
<dbReference type="InterPro" id="IPR034683">
    <property type="entry name" value="IspD/TarI"/>
</dbReference>
<dbReference type="Gene3D" id="3.90.550.10">
    <property type="entry name" value="Spore Coat Polysaccharide Biosynthesis Protein SpsA, Chain A"/>
    <property type="match status" value="1"/>
</dbReference>
<evidence type="ECO:0000256" key="3">
    <source>
        <dbReference type="ARBA" id="ARBA00009789"/>
    </source>
</evidence>
<keyword evidence="5 7" id="KW-0548">Nucleotidyltransferase</keyword>
<evidence type="ECO:0000313" key="9">
    <source>
        <dbReference type="Proteomes" id="UP001326110"/>
    </source>
</evidence>
<dbReference type="PANTHER" id="PTHR32125:SF4">
    <property type="entry name" value="2-C-METHYL-D-ERYTHRITOL 4-PHOSPHATE CYTIDYLYLTRANSFERASE, CHLOROPLASTIC"/>
    <property type="match status" value="1"/>
</dbReference>
<evidence type="ECO:0000256" key="4">
    <source>
        <dbReference type="ARBA" id="ARBA00022679"/>
    </source>
</evidence>
<dbReference type="Proteomes" id="UP001326110">
    <property type="component" value="Chromosome"/>
</dbReference>
<dbReference type="NCBIfam" id="TIGR00453">
    <property type="entry name" value="ispD"/>
    <property type="match status" value="1"/>
</dbReference>
<name>A0ABZ0XT95_9BURK</name>
<reference evidence="8 9" key="1">
    <citation type="submission" date="2023-11" db="EMBL/GenBank/DDBJ databases">
        <title>MicrobeMod: A computational toolkit for identifying prokaryotic methylation and restriction-modification with nanopore sequencing.</title>
        <authorList>
            <person name="Crits-Christoph A."/>
            <person name="Kang S.C."/>
            <person name="Lee H."/>
            <person name="Ostrov N."/>
        </authorList>
    </citation>
    <scope>NUCLEOTIDE SEQUENCE [LARGE SCALE GENOMIC DNA]</scope>
    <source>
        <strain evidence="8 9">ATCC 25935</strain>
    </source>
</reference>
<feature type="site" description="Transition state stabilizer" evidence="7">
    <location>
        <position position="22"/>
    </location>
</feature>
<proteinExistence type="inferred from homology"/>
<dbReference type="GO" id="GO:0050518">
    <property type="term" value="F:2-C-methyl-D-erythritol 4-phosphate cytidylyltransferase activity"/>
    <property type="evidence" value="ECO:0007669"/>
    <property type="project" value="UniProtKB-EC"/>
</dbReference>
<comment type="function">
    <text evidence="7">Catalyzes the formation of 4-diphosphocytidyl-2-C-methyl-D-erythritol from CTP and 2-C-methyl-D-erythritol 4-phosphate (MEP).</text>
</comment>
<feature type="site" description="Transition state stabilizer" evidence="7">
    <location>
        <position position="29"/>
    </location>
</feature>
<keyword evidence="4 7" id="KW-0808">Transferase</keyword>